<dbReference type="OrthoDB" id="4276722at2759"/>
<name>A0A6J3MA91_9PEZI</name>
<dbReference type="GeneID" id="54357318"/>
<gene>
    <name evidence="2" type="ORF">K489DRAFT_189752</name>
</gene>
<reference evidence="2" key="2">
    <citation type="submission" date="2020-04" db="EMBL/GenBank/DDBJ databases">
        <authorList>
            <consortium name="NCBI Genome Project"/>
        </authorList>
    </citation>
    <scope>NUCLEOTIDE SEQUENCE</scope>
    <source>
        <strain evidence="2">CBS 342.82</strain>
    </source>
</reference>
<sequence length="292" mass="33896">MPFYVTGTDNVQFYSEQLDVRVTRIQNRVQSAVEMRMIYPKSWLHGWDEKDDGMEFGGELDDAMTMSEFFELMSTPKMDEVEMKLNVRGILIEHVIDRIRLFDHRPDLPPDLRYVIYVPFAHSDEQILGSAARTFTASILDRIQVGTTIDFHFHRPSIPTDSSALSHFASLNLPPNFVGTFTRLQADRKFDDPFDYIRPPEPHPRRLHPLSLEPNIVWNDPATFRCEPYKTFVVVLDRPDFHTSASVRFLLADGGPWRGDKVIAAQDYSEMEVWRAPDIEAVVRRLTFTQLY</sequence>
<dbReference type="RefSeq" id="XP_033461804.1">
    <property type="nucleotide sequence ID" value="XM_033599519.1"/>
</dbReference>
<reference evidence="2" key="3">
    <citation type="submission" date="2025-08" db="UniProtKB">
        <authorList>
            <consortium name="RefSeq"/>
        </authorList>
    </citation>
    <scope>IDENTIFICATION</scope>
    <source>
        <strain evidence="2">CBS 342.82</strain>
    </source>
</reference>
<evidence type="ECO:0000313" key="2">
    <source>
        <dbReference type="RefSeq" id="XP_033461804.1"/>
    </source>
</evidence>
<proteinExistence type="predicted"/>
<reference evidence="2" key="1">
    <citation type="submission" date="2020-01" db="EMBL/GenBank/DDBJ databases">
        <authorList>
            <consortium name="DOE Joint Genome Institute"/>
            <person name="Haridas S."/>
            <person name="Albert R."/>
            <person name="Binder M."/>
            <person name="Bloem J."/>
            <person name="Labutti K."/>
            <person name="Salamov A."/>
            <person name="Andreopoulos B."/>
            <person name="Baker S.E."/>
            <person name="Barry K."/>
            <person name="Bills G."/>
            <person name="Bluhm B.H."/>
            <person name="Cannon C."/>
            <person name="Castanera R."/>
            <person name="Culley D.E."/>
            <person name="Daum C."/>
            <person name="Ezra D."/>
            <person name="Gonzalez J.B."/>
            <person name="Henrissat B."/>
            <person name="Kuo A."/>
            <person name="Liang C."/>
            <person name="Lipzen A."/>
            <person name="Lutzoni F."/>
            <person name="Magnuson J."/>
            <person name="Mondo S."/>
            <person name="Nolan M."/>
            <person name="Ohm R."/>
            <person name="Pangilinan J."/>
            <person name="Park H.-J."/>
            <person name="Ramirez L."/>
            <person name="Alfaro M."/>
            <person name="Sun H."/>
            <person name="Tritt A."/>
            <person name="Yoshinaga Y."/>
            <person name="Zwiers L.-H."/>
            <person name="Turgeon B.G."/>
            <person name="Goodwin S.B."/>
            <person name="Spatafora J.W."/>
            <person name="Crous P.W."/>
            <person name="Grigoriev I.V."/>
        </authorList>
    </citation>
    <scope>NUCLEOTIDE SEQUENCE</scope>
    <source>
        <strain evidence="2">CBS 342.82</strain>
    </source>
</reference>
<organism evidence="2">
    <name type="scientific">Dissoconium aciculare CBS 342.82</name>
    <dbReference type="NCBI Taxonomy" id="1314786"/>
    <lineage>
        <taxon>Eukaryota</taxon>
        <taxon>Fungi</taxon>
        <taxon>Dikarya</taxon>
        <taxon>Ascomycota</taxon>
        <taxon>Pezizomycotina</taxon>
        <taxon>Dothideomycetes</taxon>
        <taxon>Dothideomycetidae</taxon>
        <taxon>Mycosphaerellales</taxon>
        <taxon>Dissoconiaceae</taxon>
        <taxon>Dissoconium</taxon>
    </lineage>
</organism>
<keyword evidence="1" id="KW-1185">Reference proteome</keyword>
<dbReference type="AlphaFoldDB" id="A0A6J3MA91"/>
<protein>
    <submittedName>
        <fullName evidence="2">Uncharacterized protein</fullName>
    </submittedName>
</protein>
<evidence type="ECO:0000313" key="1">
    <source>
        <dbReference type="Proteomes" id="UP000504637"/>
    </source>
</evidence>
<dbReference type="Proteomes" id="UP000504637">
    <property type="component" value="Unplaced"/>
</dbReference>
<accession>A0A6J3MA91</accession>